<proteinExistence type="predicted"/>
<dbReference type="EMBL" id="JBFOLJ010000112">
    <property type="protein sequence ID" value="KAL2455484.1"/>
    <property type="molecule type" value="Genomic_DNA"/>
</dbReference>
<evidence type="ECO:0000313" key="2">
    <source>
        <dbReference type="EMBL" id="KAL2455484.1"/>
    </source>
</evidence>
<dbReference type="Proteomes" id="UP001604277">
    <property type="component" value="Unassembled WGS sequence"/>
</dbReference>
<feature type="region of interest" description="Disordered" evidence="1">
    <location>
        <begin position="34"/>
        <end position="60"/>
    </location>
</feature>
<organism evidence="2 3">
    <name type="scientific">Forsythia ovata</name>
    <dbReference type="NCBI Taxonomy" id="205694"/>
    <lineage>
        <taxon>Eukaryota</taxon>
        <taxon>Viridiplantae</taxon>
        <taxon>Streptophyta</taxon>
        <taxon>Embryophyta</taxon>
        <taxon>Tracheophyta</taxon>
        <taxon>Spermatophyta</taxon>
        <taxon>Magnoliopsida</taxon>
        <taxon>eudicotyledons</taxon>
        <taxon>Gunneridae</taxon>
        <taxon>Pentapetalae</taxon>
        <taxon>asterids</taxon>
        <taxon>lamiids</taxon>
        <taxon>Lamiales</taxon>
        <taxon>Oleaceae</taxon>
        <taxon>Forsythieae</taxon>
        <taxon>Forsythia</taxon>
    </lineage>
</organism>
<dbReference type="AlphaFoldDB" id="A0ABD1NX01"/>
<keyword evidence="3" id="KW-1185">Reference proteome</keyword>
<accession>A0ABD1NX01</accession>
<evidence type="ECO:0000256" key="1">
    <source>
        <dbReference type="SAM" id="MobiDB-lite"/>
    </source>
</evidence>
<protein>
    <submittedName>
        <fullName evidence="2">L10-interacting MYB domain-containing protein-like</fullName>
    </submittedName>
</protein>
<evidence type="ECO:0000313" key="3">
    <source>
        <dbReference type="Proteomes" id="UP001604277"/>
    </source>
</evidence>
<gene>
    <name evidence="2" type="ORF">Fot_57503</name>
</gene>
<reference evidence="3" key="1">
    <citation type="submission" date="2024-07" db="EMBL/GenBank/DDBJ databases">
        <title>Two chromosome-level genome assemblies of Korean endemic species Abeliophyllum distichum and Forsythia ovata (Oleaceae).</title>
        <authorList>
            <person name="Jang H."/>
        </authorList>
    </citation>
    <scope>NUCLEOTIDE SEQUENCE [LARGE SCALE GENOMIC DNA]</scope>
</reference>
<comment type="caution">
    <text evidence="2">The sequence shown here is derived from an EMBL/GenBank/DDBJ whole genome shotgun (WGS) entry which is preliminary data.</text>
</comment>
<name>A0ABD1NX01_9LAMI</name>
<sequence>MENMLNQATTNNWASLVGLIPQVQKVGTYVLKTHPRQKNVHGNVSSPQNTNTADKKRERPSELVYVSVQNNWNQELSDAMAKAITEVIASSGLRTATLPQIDKKNSQLLTA</sequence>
<feature type="compositionally biased region" description="Polar residues" evidence="1">
    <location>
        <begin position="40"/>
        <end position="52"/>
    </location>
</feature>